<evidence type="ECO:0000256" key="6">
    <source>
        <dbReference type="ARBA" id="ARBA00023136"/>
    </source>
</evidence>
<dbReference type="OrthoDB" id="581870at2"/>
<evidence type="ECO:0000256" key="2">
    <source>
        <dbReference type="ARBA" id="ARBA00022475"/>
    </source>
</evidence>
<dbReference type="GO" id="GO:0015171">
    <property type="term" value="F:amino acid transmembrane transporter activity"/>
    <property type="evidence" value="ECO:0007669"/>
    <property type="project" value="TreeGrafter"/>
</dbReference>
<dbReference type="PANTHER" id="PTHR30086:SF20">
    <property type="entry name" value="ARGININE EXPORTER PROTEIN ARGO-RELATED"/>
    <property type="match status" value="1"/>
</dbReference>
<evidence type="ECO:0000256" key="4">
    <source>
        <dbReference type="ARBA" id="ARBA00022970"/>
    </source>
</evidence>
<protein>
    <submittedName>
        <fullName evidence="8">Threonine/homoserine/homoserine lactone efflux protein</fullName>
    </submittedName>
</protein>
<feature type="transmembrane region" description="Helical" evidence="7">
    <location>
        <begin position="190"/>
        <end position="208"/>
    </location>
</feature>
<sequence>MLSYDLFIPFFFTTIIFAYIPGPAMLYTAAQTIAKGRRAGLMAALGIHLGGYAHVIAAAAGLTLLFHVVPILYLAVKLLGAAYLVWLGIQMFRIRPSGEVATSDVRRVKSAKQAFFESVTVEILNPKTAIFYLAFLPQFIDVSGTLPVWLQFIALGSIVNLTFSSADIVCVLLAEVILSRLKKSNRMQNAMQKIGGAIFIGLGVNVALQKI</sequence>
<dbReference type="GO" id="GO:0005886">
    <property type="term" value="C:plasma membrane"/>
    <property type="evidence" value="ECO:0007669"/>
    <property type="project" value="UniProtKB-SubCell"/>
</dbReference>
<evidence type="ECO:0000256" key="3">
    <source>
        <dbReference type="ARBA" id="ARBA00022692"/>
    </source>
</evidence>
<keyword evidence="4" id="KW-0813">Transport</keyword>
<feature type="transmembrane region" description="Helical" evidence="7">
    <location>
        <begin position="71"/>
        <end position="89"/>
    </location>
</feature>
<feature type="transmembrane region" description="Helical" evidence="7">
    <location>
        <begin position="158"/>
        <end position="178"/>
    </location>
</feature>
<keyword evidence="4" id="KW-0029">Amino-acid transport</keyword>
<evidence type="ECO:0000256" key="5">
    <source>
        <dbReference type="ARBA" id="ARBA00022989"/>
    </source>
</evidence>
<comment type="subcellular location">
    <subcellularLocation>
        <location evidence="1">Cell membrane</location>
        <topology evidence="1">Multi-pass membrane protein</topology>
    </subcellularLocation>
</comment>
<keyword evidence="6 7" id="KW-0472">Membrane</keyword>
<feature type="transmembrane region" description="Helical" evidence="7">
    <location>
        <begin position="39"/>
        <end position="65"/>
    </location>
</feature>
<keyword evidence="3 7" id="KW-0812">Transmembrane</keyword>
<keyword evidence="2" id="KW-1003">Cell membrane</keyword>
<evidence type="ECO:0000256" key="1">
    <source>
        <dbReference type="ARBA" id="ARBA00004651"/>
    </source>
</evidence>
<dbReference type="AlphaFoldDB" id="A0A4R1NDA0"/>
<dbReference type="InterPro" id="IPR001123">
    <property type="entry name" value="LeuE-type"/>
</dbReference>
<name>A0A4R1NDA0_9GAMM</name>
<feature type="transmembrane region" description="Helical" evidence="7">
    <location>
        <begin position="6"/>
        <end position="27"/>
    </location>
</feature>
<dbReference type="Pfam" id="PF01810">
    <property type="entry name" value="LysE"/>
    <property type="match status" value="1"/>
</dbReference>
<comment type="caution">
    <text evidence="8">The sequence shown here is derived from an EMBL/GenBank/DDBJ whole genome shotgun (WGS) entry which is preliminary data.</text>
</comment>
<keyword evidence="9" id="KW-1185">Reference proteome</keyword>
<keyword evidence="5 7" id="KW-1133">Transmembrane helix</keyword>
<evidence type="ECO:0000313" key="8">
    <source>
        <dbReference type="EMBL" id="TCL05373.1"/>
    </source>
</evidence>
<dbReference type="EMBL" id="SJOI01000001">
    <property type="protein sequence ID" value="TCL05373.1"/>
    <property type="molecule type" value="Genomic_DNA"/>
</dbReference>
<evidence type="ECO:0000313" key="9">
    <source>
        <dbReference type="Proteomes" id="UP000294555"/>
    </source>
</evidence>
<accession>A0A4R1NDA0</accession>
<dbReference type="Proteomes" id="UP000294555">
    <property type="component" value="Unassembled WGS sequence"/>
</dbReference>
<gene>
    <name evidence="8" type="ORF">EZJ58_3553</name>
</gene>
<evidence type="ECO:0000256" key="7">
    <source>
        <dbReference type="SAM" id="Phobius"/>
    </source>
</evidence>
<organism evidence="8 9">
    <name type="scientific">Sodalis ligni</name>
    <dbReference type="NCBI Taxonomy" id="2697027"/>
    <lineage>
        <taxon>Bacteria</taxon>
        <taxon>Pseudomonadati</taxon>
        <taxon>Pseudomonadota</taxon>
        <taxon>Gammaproteobacteria</taxon>
        <taxon>Enterobacterales</taxon>
        <taxon>Bruguierivoracaceae</taxon>
        <taxon>Sodalis</taxon>
    </lineage>
</organism>
<reference evidence="8 9" key="1">
    <citation type="submission" date="2019-02" db="EMBL/GenBank/DDBJ databases">
        <title>Investigation of anaerobic lignin degradation for improved lignocellulosic biofuels.</title>
        <authorList>
            <person name="Deangelis K."/>
        </authorList>
    </citation>
    <scope>NUCLEOTIDE SEQUENCE [LARGE SCALE GENOMIC DNA]</scope>
    <source>
        <strain evidence="8 9">159R</strain>
    </source>
</reference>
<dbReference type="PANTHER" id="PTHR30086">
    <property type="entry name" value="ARGININE EXPORTER PROTEIN ARGO"/>
    <property type="match status" value="1"/>
</dbReference>
<dbReference type="PIRSF" id="PIRSF006324">
    <property type="entry name" value="LeuE"/>
    <property type="match status" value="1"/>
</dbReference>
<proteinExistence type="predicted"/>